<feature type="domain" description="Ubiquitin-like" evidence="3">
    <location>
        <begin position="838"/>
        <end position="909"/>
    </location>
</feature>
<dbReference type="SMART" id="SM00213">
    <property type="entry name" value="UBQ"/>
    <property type="match status" value="2"/>
</dbReference>
<dbReference type="InterPro" id="IPR000626">
    <property type="entry name" value="Ubiquitin-like_dom"/>
</dbReference>
<evidence type="ECO:0000259" key="3">
    <source>
        <dbReference type="PROSITE" id="PS50053"/>
    </source>
</evidence>
<sequence>MSTVEDGNEERLSKPGWSLARDTPRPRKKQGWECPAPSVEDWEDYKKWIGEQEKKDELPAAPQIFLADFSLLFHQDKDVKMPWIHRIKCELPHRVGRLSGDLPVKASYIGFGTRDAPEGYELFKQAMAEIGVVLCRQIHYPPNRFELAHLEQSDLILVGGGDRRRLWETLGTDLGGNEVAEHVKWRYLQGALIIAVGEGMSLLGTKSWYGTGDSVIPFTGWKIFPHVVAPEAEEGTDLEDLVEKLGGAGVVILGVHKGGGMIFNKDGLLEPARQMIQEYRWDWQSSSVKQALLIGPPRCTGLICPLYAAMRRDAANSEDDDFKDAYAYALTQEEEAEEEQLIGQFDVHNQWLNFETRAEVEDLKRQGNEAFKAKQADLANLHYEKARVMLRSAARRWEELEKDLVERLDALAAPKPVAGSQLPSEKRQTVAENAALGTKEDYQVSNMLVPLLLNICASYLVAHEQDLARRKEQPAEESASSSSSQGNVDGDTTMLVEVRNNLVAAFRAVNEAHLLSGGRSAKAWYRRGCVFEQMRDPRNALQDLQEALLRAPGDKAITKKRDEIQEAANKVAENMYYARHKELDAQEKRLQLETRRALFLQAETHRPDSYVDEQSQFAIAQPLARLIEGTLEELDGRPSLVLPSPPVSSEGSPYLHPHALWTWEFLTQRAQGLQLLQVEDVDLGSGPLEWICKGLRTHREIRALRFTGVHLGAAGARMIRNVLAQNRSLIEVTLDSCGLLDGGLAEIAEGLRDHEGLLECLSLRRNHFSSRKLGKLVEALCKDRQETESGSLLSELDLSGNPLGSAGAKEALRTVNKHEQWPDTNGKHSFSHPFATAMVFIEKALTGEKISIDVELSETIDDVKGKIASSEFGIPANQQTLIYSSQVLEGSVTLLGYDLRDTSTLQLMIVIEEPFGIYITDSPNGTILETLTVKASDTIGSVKDKSSIIPRSSVMCLPLSEFRYAFDYTLDDEMTMSYYGISEGVILYHTVSPNPYDGVKGEGKGKEGDKGKGKSKYPPALPPPGHQMGKGWTKSTGRVFPKGHEKG</sequence>
<proteinExistence type="predicted"/>
<dbReference type="SMART" id="SM00368">
    <property type="entry name" value="LRR_RI"/>
    <property type="match status" value="4"/>
</dbReference>
<evidence type="ECO:0000313" key="5">
    <source>
        <dbReference type="Proteomes" id="UP000654075"/>
    </source>
</evidence>
<evidence type="ECO:0000256" key="1">
    <source>
        <dbReference type="PROSITE-ProRule" id="PRU00339"/>
    </source>
</evidence>
<feature type="domain" description="Ubiquitin-like" evidence="3">
    <location>
        <begin position="930"/>
        <end position="988"/>
    </location>
</feature>
<dbReference type="InterPro" id="IPR032675">
    <property type="entry name" value="LRR_dom_sf"/>
</dbReference>
<dbReference type="PROSITE" id="PS50053">
    <property type="entry name" value="UBIQUITIN_2"/>
    <property type="match status" value="2"/>
</dbReference>
<accession>A0A813HV19</accession>
<feature type="repeat" description="TPR" evidence="1">
    <location>
        <begin position="521"/>
        <end position="554"/>
    </location>
</feature>
<dbReference type="Gene3D" id="3.80.10.10">
    <property type="entry name" value="Ribonuclease Inhibitor"/>
    <property type="match status" value="1"/>
</dbReference>
<keyword evidence="5" id="KW-1185">Reference proteome</keyword>
<organism evidence="4 5">
    <name type="scientific">Polarella glacialis</name>
    <name type="common">Dinoflagellate</name>
    <dbReference type="NCBI Taxonomy" id="89957"/>
    <lineage>
        <taxon>Eukaryota</taxon>
        <taxon>Sar</taxon>
        <taxon>Alveolata</taxon>
        <taxon>Dinophyceae</taxon>
        <taxon>Suessiales</taxon>
        <taxon>Suessiaceae</taxon>
        <taxon>Polarella</taxon>
    </lineage>
</organism>
<feature type="region of interest" description="Disordered" evidence="2">
    <location>
        <begin position="998"/>
        <end position="1047"/>
    </location>
</feature>
<dbReference type="Gene3D" id="3.10.20.90">
    <property type="entry name" value="Phosphatidylinositol 3-kinase Catalytic Subunit, Chain A, domain 1"/>
    <property type="match status" value="1"/>
</dbReference>
<name>A0A813HV19_POLGL</name>
<comment type="caution">
    <text evidence="4">The sequence shown here is derived from an EMBL/GenBank/DDBJ whole genome shotgun (WGS) entry which is preliminary data.</text>
</comment>
<evidence type="ECO:0000313" key="4">
    <source>
        <dbReference type="EMBL" id="CAE8641335.1"/>
    </source>
</evidence>
<dbReference type="OrthoDB" id="120976at2759"/>
<dbReference type="SMART" id="SM00028">
    <property type="entry name" value="TPR"/>
    <property type="match status" value="2"/>
</dbReference>
<dbReference type="SUPFAM" id="SSF52047">
    <property type="entry name" value="RNI-like"/>
    <property type="match status" value="1"/>
</dbReference>
<protein>
    <recommendedName>
        <fullName evidence="3">Ubiquitin-like domain-containing protein</fullName>
    </recommendedName>
</protein>
<dbReference type="PANTHER" id="PTHR10666">
    <property type="entry name" value="UBIQUITIN"/>
    <property type="match status" value="1"/>
</dbReference>
<feature type="region of interest" description="Disordered" evidence="2">
    <location>
        <begin position="470"/>
        <end position="490"/>
    </location>
</feature>
<dbReference type="Gene3D" id="1.25.40.10">
    <property type="entry name" value="Tetratricopeptide repeat domain"/>
    <property type="match status" value="1"/>
</dbReference>
<dbReference type="EMBL" id="CAJNNV010032879">
    <property type="protein sequence ID" value="CAE8641335.1"/>
    <property type="molecule type" value="Genomic_DNA"/>
</dbReference>
<dbReference type="SUPFAM" id="SSF54236">
    <property type="entry name" value="Ubiquitin-like"/>
    <property type="match status" value="1"/>
</dbReference>
<dbReference type="Gene3D" id="3.40.50.880">
    <property type="match status" value="1"/>
</dbReference>
<dbReference type="InterPro" id="IPR029071">
    <property type="entry name" value="Ubiquitin-like_domsf"/>
</dbReference>
<dbReference type="Pfam" id="PF00240">
    <property type="entry name" value="ubiquitin"/>
    <property type="match status" value="1"/>
</dbReference>
<dbReference type="AlphaFoldDB" id="A0A813HV19"/>
<dbReference type="InterPro" id="IPR019734">
    <property type="entry name" value="TPR_rpt"/>
</dbReference>
<dbReference type="PROSITE" id="PS50005">
    <property type="entry name" value="TPR"/>
    <property type="match status" value="1"/>
</dbReference>
<dbReference type="InterPro" id="IPR029062">
    <property type="entry name" value="Class_I_gatase-like"/>
</dbReference>
<dbReference type="InterPro" id="IPR011990">
    <property type="entry name" value="TPR-like_helical_dom_sf"/>
</dbReference>
<dbReference type="SUPFAM" id="SSF48452">
    <property type="entry name" value="TPR-like"/>
    <property type="match status" value="1"/>
</dbReference>
<dbReference type="Proteomes" id="UP000654075">
    <property type="component" value="Unassembled WGS sequence"/>
</dbReference>
<reference evidence="4" key="1">
    <citation type="submission" date="2021-02" db="EMBL/GenBank/DDBJ databases">
        <authorList>
            <person name="Dougan E. K."/>
            <person name="Rhodes N."/>
            <person name="Thang M."/>
            <person name="Chan C."/>
        </authorList>
    </citation>
    <scope>NUCLEOTIDE SEQUENCE</scope>
</reference>
<evidence type="ECO:0000256" key="2">
    <source>
        <dbReference type="SAM" id="MobiDB-lite"/>
    </source>
</evidence>
<keyword evidence="1" id="KW-0802">TPR repeat</keyword>
<feature type="compositionally biased region" description="Basic and acidic residues" evidence="2">
    <location>
        <begin position="999"/>
        <end position="1012"/>
    </location>
</feature>
<dbReference type="InterPro" id="IPR050158">
    <property type="entry name" value="Ubiquitin_ubiquitin-like"/>
</dbReference>
<gene>
    <name evidence="4" type="ORF">PGLA1383_LOCUS56004</name>
</gene>
<feature type="region of interest" description="Disordered" evidence="2">
    <location>
        <begin position="1"/>
        <end position="35"/>
    </location>
</feature>